<evidence type="ECO:0000313" key="3">
    <source>
        <dbReference type="Proteomes" id="UP001324993"/>
    </source>
</evidence>
<accession>A0ABZ0RID3</accession>
<protein>
    <submittedName>
        <fullName evidence="2">KilA-N domain-containing protein</fullName>
    </submittedName>
</protein>
<sequence length="274" mass="31303">MPKTKKSTFSVKGNDITVLSETTGDFISLTDMLRAKDGDFFISDWLRNRNTVEYLGIWESVHNPDFNYGEFATIRSQAGLNSYKISVKEWVHKTNAIGLKAKAGRYGGTYAHKDIAFEFGMWISAEFKIYLIKEFQRLKDEENDRLQLDWNLQRTLSKINYRIHTDAIKATLIPSAVTRTQAAQTYAEEADILNVALFGQTARDWRTANPELKGNIRDHAPLEQLVVLTNLESLNSVFIRQGLPASERLLKLNEIAITQMRTLLSDPSLKRLKE</sequence>
<dbReference type="Proteomes" id="UP001324993">
    <property type="component" value="Chromosome"/>
</dbReference>
<organism evidence="2 3">
    <name type="scientific">Coraliomargarita algicola</name>
    <dbReference type="NCBI Taxonomy" id="3092156"/>
    <lineage>
        <taxon>Bacteria</taxon>
        <taxon>Pseudomonadati</taxon>
        <taxon>Verrucomicrobiota</taxon>
        <taxon>Opitutia</taxon>
        <taxon>Puniceicoccales</taxon>
        <taxon>Coraliomargaritaceae</taxon>
        <taxon>Coraliomargarita</taxon>
    </lineage>
</organism>
<dbReference type="InterPro" id="IPR017880">
    <property type="entry name" value="KilA_N"/>
</dbReference>
<evidence type="ECO:0000259" key="1">
    <source>
        <dbReference type="PROSITE" id="PS51301"/>
    </source>
</evidence>
<dbReference type="InterPro" id="IPR018004">
    <property type="entry name" value="KilA/APSES_HTH"/>
</dbReference>
<dbReference type="Pfam" id="PF04383">
    <property type="entry name" value="KilA-N"/>
    <property type="match status" value="1"/>
</dbReference>
<dbReference type="EMBL" id="CP138858">
    <property type="protein sequence ID" value="WPJ95238.1"/>
    <property type="molecule type" value="Genomic_DNA"/>
</dbReference>
<keyword evidence="3" id="KW-1185">Reference proteome</keyword>
<dbReference type="RefSeq" id="WP_319832131.1">
    <property type="nucleotide sequence ID" value="NZ_CP138858.1"/>
</dbReference>
<name>A0ABZ0RID3_9BACT</name>
<dbReference type="SMART" id="SM01252">
    <property type="entry name" value="KilA-N"/>
    <property type="match status" value="1"/>
</dbReference>
<proteinExistence type="predicted"/>
<reference evidence="2 3" key="1">
    <citation type="submission" date="2023-11" db="EMBL/GenBank/DDBJ databases">
        <title>Coraliomargarita sp. nov., isolated from marine algae.</title>
        <authorList>
            <person name="Lee J.K."/>
            <person name="Baek J.H."/>
            <person name="Kim J.M."/>
            <person name="Choi D.G."/>
            <person name="Jeon C.O."/>
        </authorList>
    </citation>
    <scope>NUCLEOTIDE SEQUENCE [LARGE SCALE GENOMIC DNA]</scope>
    <source>
        <strain evidence="2 3">J2-16</strain>
    </source>
</reference>
<gene>
    <name evidence="2" type="ORF">SH580_17590</name>
</gene>
<dbReference type="PROSITE" id="PS51301">
    <property type="entry name" value="KILA_N"/>
    <property type="match status" value="1"/>
</dbReference>
<feature type="domain" description="KilA-N" evidence="1">
    <location>
        <begin position="7"/>
        <end position="138"/>
    </location>
</feature>
<evidence type="ECO:0000313" key="2">
    <source>
        <dbReference type="EMBL" id="WPJ95238.1"/>
    </source>
</evidence>